<reference evidence="8 9" key="1">
    <citation type="submission" date="2019-08" db="EMBL/GenBank/DDBJ databases">
        <title>In-depth cultivation of the pig gut microbiome towards novel bacterial diversity and tailored functional studies.</title>
        <authorList>
            <person name="Wylensek D."/>
            <person name="Hitch T.C.A."/>
            <person name="Clavel T."/>
        </authorList>
    </citation>
    <scope>NUCLEOTIDE SEQUENCE [LARGE SCALE GENOMIC DNA]</scope>
    <source>
        <strain evidence="8 9">LKV-472-APC-3</strain>
    </source>
</reference>
<sequence>MTVVLDNNKIGAVGEYVKENTKEGSVITISSPIFTIYAFEELRKVLEKSGKFKFLFNEPTFIKRIIANDKEVKEFELQMHQRERNVSEFNLEIGLKNNLDQNQIASKCYNFIKEKGEIKSVVKSGSVTPSNILVENKDGSYLIQGNNVAFSKDGLGYTNQIRFDFNTVSDDQQMIEQYHMFINQIFNNEDIVTDVKDELLKHLSNLYKENSPELLYYLTLYNIFGEKLLNMDDMARVKERTGINKTKIWNALYNFQHDAVVGAIKKLELYNGCIIADSVGLGKTFEALAIIKYYELRNDRVLVLCPKKLRSNWTGYRENSTTNFLAEDRFNYDVLNHTDLSRDKGKSGDINLETINWGNYDLVVIDESHNFRNNTALKGKETRYQKLMNRIIKSGVKTKVLMLSATPVNNRLADLKNQIMFITEDKDDAFKESTGINSIETTLRVAQAKFKEWSKLPEEKQTTANLLPMLDYNFFNLLNTVTIARSRKQIQTYYDTKDIGEFPTRLKPISVKSDIDINNKFPALSVVNGMIAKLHLSIYSPMLYVLPSKLAYYEELYDQEVKGGASKFKQVDREKNIVNLMRVNIFKRLESSINSFTLTLERILKQIEIMMDILDKGQSYDLDNDTFSDVEDDDFDYEVGGKIKIKVKDLDALRLREDLAEDRKILEELLYQSIDVTPDKDSKLLDLKNHISKKIKNPINTSNKKIIIFTSFSDTAEYLYANIHDWLLKEHGLYCGLVTGGSGVRTNLKTVSNQFEEILTHFSPRSNHLDVNKEQIDILIATDCISEGQNLQDCDYLINYDIHWNPVRIVQRFGRIDRIGSINKVIQLVNFWPNMELDEYINLEHRVKNRMVMLDLSATGDDDLLSAESKNLEYRKNQLKQLQNEVLDVEDLQGGISITDLTLDDYIMSLDRFMKENPNVLEKYPTGVYAVTDIPDKNKEECVEGVIYCLKQKKHTDSQELATSLYPYYLVYVNSDGSIHVKNTNPKKILDLYKVLCQTKSEPIESLVKKFNKKTKNGSDMSEYTDLLEKAVYDIKGIVEQKGIQSLFQLGQATLLDNTVSGLNDFELVSFLVVES</sequence>
<dbReference type="GO" id="GO:0004386">
    <property type="term" value="F:helicase activity"/>
    <property type="evidence" value="ECO:0007669"/>
    <property type="project" value="UniProtKB-KW"/>
</dbReference>
<dbReference type="GO" id="GO:0031297">
    <property type="term" value="P:replication fork processing"/>
    <property type="evidence" value="ECO:0007669"/>
    <property type="project" value="TreeGrafter"/>
</dbReference>
<dbReference type="InterPro" id="IPR001650">
    <property type="entry name" value="Helicase_C-like"/>
</dbReference>
<dbReference type="Gene3D" id="3.40.50.10810">
    <property type="entry name" value="Tandem AAA-ATPase domain"/>
    <property type="match status" value="1"/>
</dbReference>
<feature type="domain" description="Helicase ATP-binding" evidence="6">
    <location>
        <begin position="264"/>
        <end position="425"/>
    </location>
</feature>
<organism evidence="8 9">
    <name type="scientific">Holdemanella porci</name>
    <dbReference type="NCBI Taxonomy" id="2652276"/>
    <lineage>
        <taxon>Bacteria</taxon>
        <taxon>Bacillati</taxon>
        <taxon>Bacillota</taxon>
        <taxon>Erysipelotrichia</taxon>
        <taxon>Erysipelotrichales</taxon>
        <taxon>Erysipelotrichaceae</taxon>
        <taxon>Holdemanella</taxon>
    </lineage>
</organism>
<dbReference type="InterPro" id="IPR057342">
    <property type="entry name" value="DEXDc_RapA"/>
</dbReference>
<dbReference type="RefSeq" id="WP_154556448.1">
    <property type="nucleotide sequence ID" value="NZ_VUMR01000050.1"/>
</dbReference>
<keyword evidence="4" id="KW-0067">ATP-binding</keyword>
<evidence type="ECO:0000256" key="3">
    <source>
        <dbReference type="ARBA" id="ARBA00022806"/>
    </source>
</evidence>
<dbReference type="SUPFAM" id="SSF52540">
    <property type="entry name" value="P-loop containing nucleoside triphosphate hydrolases"/>
    <property type="match status" value="1"/>
</dbReference>
<keyword evidence="3 8" id="KW-0347">Helicase</keyword>
<keyword evidence="1" id="KW-0547">Nucleotide-binding</keyword>
<proteinExistence type="predicted"/>
<dbReference type="InterPro" id="IPR027417">
    <property type="entry name" value="P-loop_NTPase"/>
</dbReference>
<dbReference type="CDD" id="cd18011">
    <property type="entry name" value="DEXDc_RapA"/>
    <property type="match status" value="1"/>
</dbReference>
<dbReference type="SMART" id="SM00487">
    <property type="entry name" value="DEXDc"/>
    <property type="match status" value="1"/>
</dbReference>
<protein>
    <submittedName>
        <fullName evidence="8">Helicase</fullName>
    </submittedName>
</protein>
<dbReference type="PANTHER" id="PTHR45766">
    <property type="entry name" value="DNA ANNEALING HELICASE AND ENDONUCLEASE ZRANB3 FAMILY MEMBER"/>
    <property type="match status" value="1"/>
</dbReference>
<evidence type="ECO:0000259" key="7">
    <source>
        <dbReference type="PROSITE" id="PS51194"/>
    </source>
</evidence>
<dbReference type="PROSITE" id="PS51194">
    <property type="entry name" value="HELICASE_CTER"/>
    <property type="match status" value="1"/>
</dbReference>
<dbReference type="Gene3D" id="3.40.50.300">
    <property type="entry name" value="P-loop containing nucleotide triphosphate hydrolases"/>
    <property type="match status" value="1"/>
</dbReference>
<dbReference type="AlphaFoldDB" id="A0A6N7VIW3"/>
<accession>A0A6N7VIW3</accession>
<dbReference type="InterPro" id="IPR038718">
    <property type="entry name" value="SNF2-like_sf"/>
</dbReference>
<dbReference type="GO" id="GO:0005524">
    <property type="term" value="F:ATP binding"/>
    <property type="evidence" value="ECO:0007669"/>
    <property type="project" value="UniProtKB-KW"/>
</dbReference>
<evidence type="ECO:0000313" key="8">
    <source>
        <dbReference type="EMBL" id="MSS56888.1"/>
    </source>
</evidence>
<dbReference type="InterPro" id="IPR000330">
    <property type="entry name" value="SNF2_N"/>
</dbReference>
<feature type="coiled-coil region" evidence="5">
    <location>
        <begin position="865"/>
        <end position="892"/>
    </location>
</feature>
<dbReference type="InterPro" id="IPR049730">
    <property type="entry name" value="SNF2/RAD54-like_C"/>
</dbReference>
<dbReference type="Pfam" id="PF00271">
    <property type="entry name" value="Helicase_C"/>
    <property type="match status" value="1"/>
</dbReference>
<dbReference type="GeneID" id="93159297"/>
<evidence type="ECO:0000259" key="6">
    <source>
        <dbReference type="PROSITE" id="PS51192"/>
    </source>
</evidence>
<dbReference type="GO" id="GO:0006281">
    <property type="term" value="P:DNA repair"/>
    <property type="evidence" value="ECO:0007669"/>
    <property type="project" value="TreeGrafter"/>
</dbReference>
<dbReference type="PROSITE" id="PS51192">
    <property type="entry name" value="HELICASE_ATP_BIND_1"/>
    <property type="match status" value="1"/>
</dbReference>
<dbReference type="Proteomes" id="UP000434241">
    <property type="component" value="Unassembled WGS sequence"/>
</dbReference>
<evidence type="ECO:0000256" key="5">
    <source>
        <dbReference type="SAM" id="Coils"/>
    </source>
</evidence>
<feature type="domain" description="Helicase C-terminal" evidence="7">
    <location>
        <begin position="694"/>
        <end position="873"/>
    </location>
</feature>
<keyword evidence="9" id="KW-1185">Reference proteome</keyword>
<dbReference type="GO" id="GO:0016787">
    <property type="term" value="F:hydrolase activity"/>
    <property type="evidence" value="ECO:0007669"/>
    <property type="project" value="UniProtKB-KW"/>
</dbReference>
<keyword evidence="5" id="KW-0175">Coiled coil</keyword>
<dbReference type="InterPro" id="IPR014001">
    <property type="entry name" value="Helicase_ATP-bd"/>
</dbReference>
<evidence type="ECO:0000256" key="1">
    <source>
        <dbReference type="ARBA" id="ARBA00022741"/>
    </source>
</evidence>
<gene>
    <name evidence="8" type="ORF">FYJ55_08355</name>
</gene>
<evidence type="ECO:0000256" key="2">
    <source>
        <dbReference type="ARBA" id="ARBA00022801"/>
    </source>
</evidence>
<comment type="caution">
    <text evidence="8">The sequence shown here is derived from an EMBL/GenBank/DDBJ whole genome shotgun (WGS) entry which is preliminary data.</text>
</comment>
<dbReference type="Pfam" id="PF00176">
    <property type="entry name" value="SNF2-rel_dom"/>
    <property type="match status" value="1"/>
</dbReference>
<evidence type="ECO:0000313" key="9">
    <source>
        <dbReference type="Proteomes" id="UP000434241"/>
    </source>
</evidence>
<dbReference type="EMBL" id="VUMR01000050">
    <property type="protein sequence ID" value="MSS56888.1"/>
    <property type="molecule type" value="Genomic_DNA"/>
</dbReference>
<dbReference type="SMART" id="SM00490">
    <property type="entry name" value="HELICc"/>
    <property type="match status" value="1"/>
</dbReference>
<evidence type="ECO:0000256" key="4">
    <source>
        <dbReference type="ARBA" id="ARBA00022840"/>
    </source>
</evidence>
<name>A0A6N7VIW3_9FIRM</name>
<dbReference type="PANTHER" id="PTHR45766:SF6">
    <property type="entry name" value="SWI_SNF-RELATED MATRIX-ASSOCIATED ACTIN-DEPENDENT REGULATOR OF CHROMATIN SUBFAMILY A-LIKE PROTEIN 1"/>
    <property type="match status" value="1"/>
</dbReference>
<dbReference type="CDD" id="cd18793">
    <property type="entry name" value="SF2_C_SNF"/>
    <property type="match status" value="1"/>
</dbReference>
<keyword evidence="2" id="KW-0378">Hydrolase</keyword>